<organism evidence="1 2">
    <name type="scientific">Paenibacillus oceani</name>
    <dbReference type="NCBI Taxonomy" id="2772510"/>
    <lineage>
        <taxon>Bacteria</taxon>
        <taxon>Bacillati</taxon>
        <taxon>Bacillota</taxon>
        <taxon>Bacilli</taxon>
        <taxon>Bacillales</taxon>
        <taxon>Paenibacillaceae</taxon>
        <taxon>Paenibacillus</taxon>
    </lineage>
</organism>
<dbReference type="Proteomes" id="UP000639396">
    <property type="component" value="Unassembled WGS sequence"/>
</dbReference>
<protein>
    <submittedName>
        <fullName evidence="1">DUF1450 domain-containing protein</fullName>
    </submittedName>
</protein>
<dbReference type="InterPro" id="IPR009910">
    <property type="entry name" value="DUF1450"/>
</dbReference>
<proteinExistence type="predicted"/>
<sequence length="85" mass="9667">MSLGLIVVEVCERNLLASIPLEELEDQYPEIAVQRTPCLFMCHLCRAVPYAMVNSKRVYARTVNLCLHDIQEAAVKEINDFMGIK</sequence>
<dbReference type="RefSeq" id="WP_190928227.1">
    <property type="nucleotide sequence ID" value="NZ_JACXJA010000015.1"/>
</dbReference>
<dbReference type="AlphaFoldDB" id="A0A927CAX0"/>
<reference evidence="1" key="1">
    <citation type="submission" date="2020-09" db="EMBL/GenBank/DDBJ databases">
        <title>A novel bacterium of genus Paenibacillus, isolated from South China Sea.</title>
        <authorList>
            <person name="Huang H."/>
            <person name="Mo K."/>
            <person name="Hu Y."/>
        </authorList>
    </citation>
    <scope>NUCLEOTIDE SEQUENCE</scope>
    <source>
        <strain evidence="1">IB182363</strain>
    </source>
</reference>
<evidence type="ECO:0000313" key="2">
    <source>
        <dbReference type="Proteomes" id="UP000639396"/>
    </source>
</evidence>
<accession>A0A927CAX0</accession>
<gene>
    <name evidence="1" type="ORF">IDH45_13045</name>
</gene>
<name>A0A927CAX0_9BACL</name>
<evidence type="ECO:0000313" key="1">
    <source>
        <dbReference type="EMBL" id="MBD2862911.1"/>
    </source>
</evidence>
<dbReference type="EMBL" id="JACXJA010000015">
    <property type="protein sequence ID" value="MBD2862911.1"/>
    <property type="molecule type" value="Genomic_DNA"/>
</dbReference>
<comment type="caution">
    <text evidence="1">The sequence shown here is derived from an EMBL/GenBank/DDBJ whole genome shotgun (WGS) entry which is preliminary data.</text>
</comment>
<keyword evidence="2" id="KW-1185">Reference proteome</keyword>
<dbReference type="Pfam" id="PF07293">
    <property type="entry name" value="DUF1450"/>
    <property type="match status" value="1"/>
</dbReference>